<protein>
    <recommendedName>
        <fullName evidence="1">Reverse transcriptase domain-containing protein</fullName>
    </recommendedName>
</protein>
<accession>A0AAE1GEW4</accession>
<dbReference type="AlphaFoldDB" id="A0AAE1GEW4"/>
<sequence length="377" mass="42174">MVPIHCRAAQREKQEVYCQWSRLRSQISWDVYVRSRSQALITYATAQTAYNDHLRDVLTGASLPHSWWSALKQSLFDVDSGLPPLSCSDGFVCHNFKEKADLLAAIFNNKQSNDELPLPSSCDPPILMHSLAFKSSELLSYLNDLDSFGDCDLKGSSPSIHPEVYRPISITPVLSKIFELLLAKLPDGQFGFRKGLSTSDALLFITHNLQSSLDTGHESRLVSLDFSSAFDCVNNKALVFKIRCLDMWSEIESNMVAYADDTTLFAAIPSPQDRQRVADLISRDVSRIQAWCDRWGMKLNPSKSQKLIISRPRTLQPPHPDFVVGGVTVPNCVSLKLLGDSFDAKLSFKLICAWLHPQFLKGLDFCCCAARWALLGV</sequence>
<dbReference type="Proteomes" id="UP001286313">
    <property type="component" value="Unassembled WGS sequence"/>
</dbReference>
<comment type="caution">
    <text evidence="2">The sequence shown here is derived from an EMBL/GenBank/DDBJ whole genome shotgun (WGS) entry which is preliminary data.</text>
</comment>
<gene>
    <name evidence="2" type="ORF">Pcinc_005557</name>
</gene>
<dbReference type="InterPro" id="IPR000477">
    <property type="entry name" value="RT_dom"/>
</dbReference>
<dbReference type="InterPro" id="IPR043502">
    <property type="entry name" value="DNA/RNA_pol_sf"/>
</dbReference>
<feature type="domain" description="Reverse transcriptase" evidence="1">
    <location>
        <begin position="163"/>
        <end position="242"/>
    </location>
</feature>
<dbReference type="SUPFAM" id="SSF56672">
    <property type="entry name" value="DNA/RNA polymerases"/>
    <property type="match status" value="1"/>
</dbReference>
<dbReference type="GO" id="GO:0071897">
    <property type="term" value="P:DNA biosynthetic process"/>
    <property type="evidence" value="ECO:0007669"/>
    <property type="project" value="UniProtKB-ARBA"/>
</dbReference>
<dbReference type="Pfam" id="PF00078">
    <property type="entry name" value="RVT_1"/>
    <property type="match status" value="1"/>
</dbReference>
<keyword evidence="3" id="KW-1185">Reference proteome</keyword>
<dbReference type="CDD" id="cd01650">
    <property type="entry name" value="RT_nLTR_like"/>
    <property type="match status" value="1"/>
</dbReference>
<evidence type="ECO:0000313" key="2">
    <source>
        <dbReference type="EMBL" id="KAK3890477.1"/>
    </source>
</evidence>
<dbReference type="PANTHER" id="PTHR33332">
    <property type="entry name" value="REVERSE TRANSCRIPTASE DOMAIN-CONTAINING PROTEIN"/>
    <property type="match status" value="1"/>
</dbReference>
<reference evidence="2" key="1">
    <citation type="submission" date="2023-10" db="EMBL/GenBank/DDBJ databases">
        <title>Genome assemblies of two species of porcelain crab, Petrolisthes cinctipes and Petrolisthes manimaculis (Anomura: Porcellanidae).</title>
        <authorList>
            <person name="Angst P."/>
        </authorList>
    </citation>
    <scope>NUCLEOTIDE SEQUENCE</scope>
    <source>
        <strain evidence="2">PB745_01</strain>
        <tissue evidence="2">Gill</tissue>
    </source>
</reference>
<evidence type="ECO:0000259" key="1">
    <source>
        <dbReference type="Pfam" id="PF00078"/>
    </source>
</evidence>
<name>A0AAE1GEW4_PETCI</name>
<evidence type="ECO:0000313" key="3">
    <source>
        <dbReference type="Proteomes" id="UP001286313"/>
    </source>
</evidence>
<dbReference type="EMBL" id="JAWQEG010000415">
    <property type="protein sequence ID" value="KAK3890477.1"/>
    <property type="molecule type" value="Genomic_DNA"/>
</dbReference>
<proteinExistence type="predicted"/>
<organism evidence="2 3">
    <name type="scientific">Petrolisthes cinctipes</name>
    <name type="common">Flat porcelain crab</name>
    <dbReference type="NCBI Taxonomy" id="88211"/>
    <lineage>
        <taxon>Eukaryota</taxon>
        <taxon>Metazoa</taxon>
        <taxon>Ecdysozoa</taxon>
        <taxon>Arthropoda</taxon>
        <taxon>Crustacea</taxon>
        <taxon>Multicrustacea</taxon>
        <taxon>Malacostraca</taxon>
        <taxon>Eumalacostraca</taxon>
        <taxon>Eucarida</taxon>
        <taxon>Decapoda</taxon>
        <taxon>Pleocyemata</taxon>
        <taxon>Anomura</taxon>
        <taxon>Galatheoidea</taxon>
        <taxon>Porcellanidae</taxon>
        <taxon>Petrolisthes</taxon>
    </lineage>
</organism>